<accession>A0A0D2NE33</accession>
<dbReference type="InterPro" id="IPR041078">
    <property type="entry name" value="Plavaka"/>
</dbReference>
<dbReference type="OMA" id="HCIRAYQ"/>
<dbReference type="Pfam" id="PF18759">
    <property type="entry name" value="Plavaka"/>
    <property type="match status" value="1"/>
</dbReference>
<proteinExistence type="predicted"/>
<dbReference type="Proteomes" id="UP000054270">
    <property type="component" value="Unassembled WGS sequence"/>
</dbReference>
<keyword evidence="2" id="KW-1185">Reference proteome</keyword>
<name>A0A0D2NE33_HYPSF</name>
<dbReference type="STRING" id="945553.A0A0D2NE33"/>
<sequence length="941" mass="107533">MARRPVNKSIKKRTEDSYRKCRYCSTNRDARGFDKHVAACKIWFAAQNENHVIHNHANASTSSTLNVLETADQQTDDLVPLLSDSSSEAVPQSSSLDGLHFISAPYGPQLPEEYIKIIPHPHSLDSTTVIIPLSLESLRTMPGKITQASNVLDNSAERPWAPFLNLADFEYTETAVNGLLSKKTVDKQLSGFNSRWAIGSHLSIKNSKDMEAALAMACEYIVKFKSDTVSVEYQGIVHKFDFEYRDPWEWILALIHDESLAPLCMWNSVQKFHCTREKEERVIDEPNTGDSWWKADSSLPESMDGFPHCYIPLHFWLDKGMVTRRVKKFPMVLRPVWLPRQVRNASGNGGGLLLGYMPVIEDPSDPSDRSAAETLGFAQFKREVYQKILGRVFRTLKRRSRYGEAHCCADKVYRILYPGILIESQDGEEASYFCACRAALANYPCPKCLVPKDELHHVSKNFPIRTSESMRAVIQEVSMAPTKAKKDKILQDHGLHDIEHFLWDFRFSDPYKALSYDTLHSDDLGKWGKHIWELLLQVLEDLGMKGTLTKSMGAFPRWNGLKHFYNVTTIKFTDGQSFYDILKCILPCIVGLLPKDSALIHCIRAYQCYRILVGLHCMTESRIKKLKSVLKDYEKYCMLLTQKYGKNFDFLKQHGCTHVANDIMDKGTTDNFSTRPGEGFQQEAAQAYAQTNGKNAEHQMVKIDERQEAVAFIRMTIDNAQEALRIKNQDLNLDLELDLDNPTGDDGPATEYTWKFGSPEGRRTTSRVLEANLTPLNRDYSSFDQRLRAFIANNLPQDTTRRFKCVYLTYQSVVDWTEEQDIMRCNPNFHGRPRYDCAIINDDAPGVTVARIQDLIRCWLPSGKIVDIALMHGFSAGKWRPKTIWKGCRVIEEDRSSSFMLMQYVIRGALVCPVSQRKGELRNYIIDSIDSDMFLRVNGWE</sequence>
<evidence type="ECO:0000313" key="1">
    <source>
        <dbReference type="EMBL" id="KJA14896.1"/>
    </source>
</evidence>
<dbReference type="OrthoDB" id="3239511at2759"/>
<dbReference type="AlphaFoldDB" id="A0A0D2NE33"/>
<organism evidence="1 2">
    <name type="scientific">Hypholoma sublateritium (strain FD-334 SS-4)</name>
    <dbReference type="NCBI Taxonomy" id="945553"/>
    <lineage>
        <taxon>Eukaryota</taxon>
        <taxon>Fungi</taxon>
        <taxon>Dikarya</taxon>
        <taxon>Basidiomycota</taxon>
        <taxon>Agaricomycotina</taxon>
        <taxon>Agaricomycetes</taxon>
        <taxon>Agaricomycetidae</taxon>
        <taxon>Agaricales</taxon>
        <taxon>Agaricineae</taxon>
        <taxon>Strophariaceae</taxon>
        <taxon>Hypholoma</taxon>
    </lineage>
</organism>
<dbReference type="EMBL" id="KN817661">
    <property type="protein sequence ID" value="KJA14896.1"/>
    <property type="molecule type" value="Genomic_DNA"/>
</dbReference>
<gene>
    <name evidence="1" type="ORF">HYPSUDRAFT_72317</name>
</gene>
<protein>
    <submittedName>
        <fullName evidence="1">Uncharacterized protein</fullName>
    </submittedName>
</protein>
<evidence type="ECO:0000313" key="2">
    <source>
        <dbReference type="Proteomes" id="UP000054270"/>
    </source>
</evidence>
<reference evidence="2" key="1">
    <citation type="submission" date="2014-04" db="EMBL/GenBank/DDBJ databases">
        <title>Evolutionary Origins and Diversification of the Mycorrhizal Mutualists.</title>
        <authorList>
            <consortium name="DOE Joint Genome Institute"/>
            <consortium name="Mycorrhizal Genomics Consortium"/>
            <person name="Kohler A."/>
            <person name="Kuo A."/>
            <person name="Nagy L.G."/>
            <person name="Floudas D."/>
            <person name="Copeland A."/>
            <person name="Barry K.W."/>
            <person name="Cichocki N."/>
            <person name="Veneault-Fourrey C."/>
            <person name="LaButti K."/>
            <person name="Lindquist E.A."/>
            <person name="Lipzen A."/>
            <person name="Lundell T."/>
            <person name="Morin E."/>
            <person name="Murat C."/>
            <person name="Riley R."/>
            <person name="Ohm R."/>
            <person name="Sun H."/>
            <person name="Tunlid A."/>
            <person name="Henrissat B."/>
            <person name="Grigoriev I.V."/>
            <person name="Hibbett D.S."/>
            <person name="Martin F."/>
        </authorList>
    </citation>
    <scope>NUCLEOTIDE SEQUENCE [LARGE SCALE GENOMIC DNA]</scope>
    <source>
        <strain evidence="2">FD-334 SS-4</strain>
    </source>
</reference>